<feature type="region of interest" description="Disordered" evidence="1">
    <location>
        <begin position="46"/>
        <end position="79"/>
    </location>
</feature>
<organism evidence="2 3">
    <name type="scientific">Caenorhabditis tropicalis</name>
    <dbReference type="NCBI Taxonomy" id="1561998"/>
    <lineage>
        <taxon>Eukaryota</taxon>
        <taxon>Metazoa</taxon>
        <taxon>Ecdysozoa</taxon>
        <taxon>Nematoda</taxon>
        <taxon>Chromadorea</taxon>
        <taxon>Rhabditida</taxon>
        <taxon>Rhabditina</taxon>
        <taxon>Rhabditomorpha</taxon>
        <taxon>Rhabditoidea</taxon>
        <taxon>Rhabditidae</taxon>
        <taxon>Peloderinae</taxon>
        <taxon>Caenorhabditis</taxon>
    </lineage>
</organism>
<evidence type="ECO:0000313" key="3">
    <source>
        <dbReference type="WBParaSite" id="Csp11.Scaffold629.g10456.t1"/>
    </source>
</evidence>
<feature type="region of interest" description="Disordered" evidence="1">
    <location>
        <begin position="22"/>
        <end position="41"/>
    </location>
</feature>
<dbReference type="AlphaFoldDB" id="A0A1I7TPE0"/>
<evidence type="ECO:0000256" key="1">
    <source>
        <dbReference type="SAM" id="MobiDB-lite"/>
    </source>
</evidence>
<reference evidence="3" key="1">
    <citation type="submission" date="2016-11" db="UniProtKB">
        <authorList>
            <consortium name="WormBaseParasite"/>
        </authorList>
    </citation>
    <scope>IDENTIFICATION</scope>
</reference>
<sequence>MTAFECIGGKDHKTTEEDVPVLPRNGVYSSQPTYTSGNNEEGITADIENSATEQKINKNKEQMNDREEDTEIGNGCAHGCRTTIPRTTGGCLFS</sequence>
<proteinExistence type="predicted"/>
<keyword evidence="2" id="KW-1185">Reference proteome</keyword>
<feature type="compositionally biased region" description="Polar residues" evidence="1">
    <location>
        <begin position="27"/>
        <end position="41"/>
    </location>
</feature>
<protein>
    <submittedName>
        <fullName evidence="3">Uncharacterized protein</fullName>
    </submittedName>
</protein>
<name>A0A1I7TPE0_9PELO</name>
<accession>A0A1I7TPE0</accession>
<feature type="compositionally biased region" description="Basic and acidic residues" evidence="1">
    <location>
        <begin position="55"/>
        <end position="65"/>
    </location>
</feature>
<evidence type="ECO:0000313" key="2">
    <source>
        <dbReference type="Proteomes" id="UP000095282"/>
    </source>
</evidence>
<dbReference type="WBParaSite" id="Csp11.Scaffold629.g10456.t1">
    <property type="protein sequence ID" value="Csp11.Scaffold629.g10456.t1"/>
    <property type="gene ID" value="Csp11.Scaffold629.g10456"/>
</dbReference>
<dbReference type="Proteomes" id="UP000095282">
    <property type="component" value="Unplaced"/>
</dbReference>